<feature type="region of interest" description="Disordered" evidence="1">
    <location>
        <begin position="104"/>
        <end position="139"/>
    </location>
</feature>
<evidence type="ECO:0000313" key="3">
    <source>
        <dbReference type="EMBL" id="TDX82681.1"/>
    </source>
</evidence>
<gene>
    <name evidence="3" type="ORF">B0I22_2699</name>
</gene>
<proteinExistence type="predicted"/>
<dbReference type="RefSeq" id="WP_133945421.1">
    <property type="nucleotide sequence ID" value="NZ_SOEO01000003.1"/>
</dbReference>
<dbReference type="Proteomes" id="UP000295313">
    <property type="component" value="Unassembled WGS sequence"/>
</dbReference>
<comment type="caution">
    <text evidence="3">The sequence shown here is derived from an EMBL/GenBank/DDBJ whole genome shotgun (WGS) entry which is preliminary data.</text>
</comment>
<name>A0A4R8ICK7_9FLAO</name>
<evidence type="ECO:0000256" key="1">
    <source>
        <dbReference type="SAM" id="MobiDB-lite"/>
    </source>
</evidence>
<organism evidence="3 4">
    <name type="scientific">Epilithonimonas xixisoli</name>
    <dbReference type="NCBI Taxonomy" id="1476462"/>
    <lineage>
        <taxon>Bacteria</taxon>
        <taxon>Pseudomonadati</taxon>
        <taxon>Bacteroidota</taxon>
        <taxon>Flavobacteriia</taxon>
        <taxon>Flavobacteriales</taxon>
        <taxon>Weeksellaceae</taxon>
        <taxon>Chryseobacterium group</taxon>
        <taxon>Epilithonimonas</taxon>
    </lineage>
</organism>
<dbReference type="AlphaFoldDB" id="A0A4R8ICK7"/>
<reference evidence="3 4" key="1">
    <citation type="submission" date="2019-03" db="EMBL/GenBank/DDBJ databases">
        <title>Genomic Encyclopedia of Type Strains, Phase III (KMG-III): the genomes of soil and plant-associated and newly described type strains.</title>
        <authorList>
            <person name="Whitman W."/>
        </authorList>
    </citation>
    <scope>NUCLEOTIDE SEQUENCE [LARGE SCALE GENOMIC DNA]</scope>
    <source>
        <strain evidence="3 4">CGMCC 1.12802</strain>
    </source>
</reference>
<keyword evidence="4" id="KW-1185">Reference proteome</keyword>
<sequence>MSEIEFLHFQSLKKAVQEKYLETHSPSYSDISKWKGIDIIYFQEDLRQKAKGNISEKTFYTYFKNNSQEKIPRIDMLNILTIYIGYNSWSEFKKKNPIEIELEEKAEIPQTTEEKRHQTLDNTPTEPAVDLEKTTEKESEKTQISIDNQAFDEINQNIDLDNTKPSFLRRYLWLGISVFLFATVLILVFYDNLFYKKYTYAFTDADRNSSIKGELDVKIIRQNESPILFKVKPNSPFVYETKSKSLKMVISSPFYRTDTVTRDLKSAPESENIELKPNDYAIQLFYYSKSIKDFKKKTDQLNRLISDKALIYQVVDSDIYGIETLDKQKYISLVTLPTTSLENLEVIDSQMENGKIVMIKFKITEDEKIK</sequence>
<evidence type="ECO:0000313" key="4">
    <source>
        <dbReference type="Proteomes" id="UP000295313"/>
    </source>
</evidence>
<protein>
    <submittedName>
        <fullName evidence="3">Uncharacterized protein</fullName>
    </submittedName>
</protein>
<keyword evidence="2" id="KW-0472">Membrane</keyword>
<feature type="compositionally biased region" description="Basic and acidic residues" evidence="1">
    <location>
        <begin position="130"/>
        <end position="139"/>
    </location>
</feature>
<dbReference type="OrthoDB" id="1272140at2"/>
<accession>A0A4R8ICK7</accession>
<feature type="transmembrane region" description="Helical" evidence="2">
    <location>
        <begin position="171"/>
        <end position="190"/>
    </location>
</feature>
<keyword evidence="2" id="KW-0812">Transmembrane</keyword>
<dbReference type="EMBL" id="SOEO01000003">
    <property type="protein sequence ID" value="TDX82681.1"/>
    <property type="molecule type" value="Genomic_DNA"/>
</dbReference>
<keyword evidence="2" id="KW-1133">Transmembrane helix</keyword>
<feature type="compositionally biased region" description="Basic and acidic residues" evidence="1">
    <location>
        <begin position="104"/>
        <end position="119"/>
    </location>
</feature>
<evidence type="ECO:0000256" key="2">
    <source>
        <dbReference type="SAM" id="Phobius"/>
    </source>
</evidence>